<dbReference type="Pfam" id="PF00196">
    <property type="entry name" value="GerE"/>
    <property type="match status" value="1"/>
</dbReference>
<dbReference type="Gene3D" id="1.10.10.10">
    <property type="entry name" value="Winged helix-like DNA-binding domain superfamily/Winged helix DNA-binding domain"/>
    <property type="match status" value="1"/>
</dbReference>
<sequence length="925" mass="98895">MAMTVVHSAPRLIGRECVVATLSAVVNHVPGAPPALLVIGQAGIGKTALLRRAAAGADDGVQVLWLAGASNSPGHVRLATVLWPFRHHCEQLPWGLQRVLRDLFDGGGTPHAYAAPLADAVVALLEAAAAPIVLLVDDIDQLGSDAGEFLFAVVAQLAGTRVRALFTARRRDVLGGVARSIDSIDVPPLSAASSAELLDAQPDQPDRSVRGEVIRWSRGNPLALIEYARAYGRNKTRTFHGATMSELAGYHPVFVNQIAGLPADTRKLLLVAAAATGYESIDAITRAAGHADDFVHWQPARAAGIVEFTDDRRVIFANAMIRSAAYAAGDLGMQRAAHVALAATPGLTESLRAWHLAAAAPGPDEEIAQALEQSATISSCPGTELELARALQRAAEMSPQRGDAARRYAQAASAANFGGDPGWAMALTDVPLREAQDADVAGFAALTRASTLLQYARPTEAVDTVRSVLDGRRPVDRHLELALLYAAAGAAYYSGELDHRRDLRRWLETLELPTAASRFSLPFPVGVASLQRAHIAMYAETAGSAGARPRVFDRALLRPQPGTPADMARRLIAGAMAYSSEDTAVAARELGIVVGDTANLEGLRGFTFALAPLAWALLDTGRWEELTHLLTAAASISAVRSITLVDREIKACTAALLAFRGDVDGASAALKEARAVAPGSAAPPRATEVALMRASGWIAVASGDFEEAYRRFGAMFLSNADPAHFVISYRAVADLAWAATRCGRTEEVAPLIARIGRQVMVKPPARLRLLQHQATALATAGHRAERHYKLAVFDPAGEQWPLDRARARLHYGEWLRRARRPAEAKLLLSAALEVFERLGVQPLTEIARAELRAAGVPDTASVDRNALHALTAQERQIVALAASGLTNREIAERLKLSPRTIASHLYHVYPKLGVTRRHELREFTS</sequence>
<reference evidence="5 6" key="1">
    <citation type="submission" date="2020-07" db="EMBL/GenBank/DDBJ databases">
        <title>Draft genome sequence of four isobutane-metabolizing strains capable of cometabolically degrading diverse ether contaminants.</title>
        <authorList>
            <person name="Chen W."/>
            <person name="Faulkner N."/>
            <person name="Smith C."/>
            <person name="Hyman M."/>
        </authorList>
    </citation>
    <scope>NUCLEOTIDE SEQUENCE [LARGE SCALE GENOMIC DNA]</scope>
    <source>
        <strain evidence="5 6">2A</strain>
    </source>
</reference>
<dbReference type="InterPro" id="IPR011990">
    <property type="entry name" value="TPR-like_helical_dom_sf"/>
</dbReference>
<dbReference type="AlphaFoldDB" id="A0A7G8PC98"/>
<evidence type="ECO:0000313" key="6">
    <source>
        <dbReference type="Proteomes" id="UP000515498"/>
    </source>
</evidence>
<dbReference type="Gene3D" id="3.40.50.300">
    <property type="entry name" value="P-loop containing nucleotide triphosphate hydrolases"/>
    <property type="match status" value="1"/>
</dbReference>
<evidence type="ECO:0000256" key="3">
    <source>
        <dbReference type="ARBA" id="ARBA00023163"/>
    </source>
</evidence>
<dbReference type="PANTHER" id="PTHR44688">
    <property type="entry name" value="DNA-BINDING TRANSCRIPTIONAL ACTIVATOR DEVR_DOSR"/>
    <property type="match status" value="1"/>
</dbReference>
<dbReference type="SMART" id="SM00421">
    <property type="entry name" value="HTH_LUXR"/>
    <property type="match status" value="1"/>
</dbReference>
<dbReference type="CDD" id="cd06170">
    <property type="entry name" value="LuxR_C_like"/>
    <property type="match status" value="1"/>
</dbReference>
<dbReference type="InterPro" id="IPR016032">
    <property type="entry name" value="Sig_transdc_resp-reg_C-effctor"/>
</dbReference>
<dbReference type="PROSITE" id="PS00622">
    <property type="entry name" value="HTH_LUXR_1"/>
    <property type="match status" value="1"/>
</dbReference>
<dbReference type="InterPro" id="IPR003593">
    <property type="entry name" value="AAA+_ATPase"/>
</dbReference>
<dbReference type="InterPro" id="IPR041664">
    <property type="entry name" value="AAA_16"/>
</dbReference>
<name>A0A7G8PC98_9MYCO</name>
<gene>
    <name evidence="5" type="ORF">HZU40_27950</name>
</gene>
<keyword evidence="1" id="KW-0805">Transcription regulation</keyword>
<keyword evidence="2" id="KW-0238">DNA-binding</keyword>
<dbReference type="SUPFAM" id="SSF46894">
    <property type="entry name" value="C-terminal effector domain of the bipartite response regulators"/>
    <property type="match status" value="1"/>
</dbReference>
<dbReference type="InterPro" id="IPR000792">
    <property type="entry name" value="Tscrpt_reg_LuxR_C"/>
</dbReference>
<keyword evidence="3" id="KW-0804">Transcription</keyword>
<dbReference type="InterPro" id="IPR027417">
    <property type="entry name" value="P-loop_NTPase"/>
</dbReference>
<dbReference type="KEGG" id="mflu:HZU40_27950"/>
<dbReference type="SMART" id="SM00382">
    <property type="entry name" value="AAA"/>
    <property type="match status" value="1"/>
</dbReference>
<dbReference type="Pfam" id="PF13191">
    <property type="entry name" value="AAA_16"/>
    <property type="match status" value="1"/>
</dbReference>
<dbReference type="PROSITE" id="PS50043">
    <property type="entry name" value="HTH_LUXR_2"/>
    <property type="match status" value="1"/>
</dbReference>
<dbReference type="GO" id="GO:0003677">
    <property type="term" value="F:DNA binding"/>
    <property type="evidence" value="ECO:0007669"/>
    <property type="project" value="UniProtKB-KW"/>
</dbReference>
<evidence type="ECO:0000259" key="4">
    <source>
        <dbReference type="PROSITE" id="PS50043"/>
    </source>
</evidence>
<dbReference type="InterPro" id="IPR036388">
    <property type="entry name" value="WH-like_DNA-bd_sf"/>
</dbReference>
<dbReference type="GO" id="GO:0006355">
    <property type="term" value="P:regulation of DNA-templated transcription"/>
    <property type="evidence" value="ECO:0007669"/>
    <property type="project" value="InterPro"/>
</dbReference>
<evidence type="ECO:0000256" key="1">
    <source>
        <dbReference type="ARBA" id="ARBA00023015"/>
    </source>
</evidence>
<evidence type="ECO:0000256" key="2">
    <source>
        <dbReference type="ARBA" id="ARBA00023125"/>
    </source>
</evidence>
<organism evidence="5 6">
    <name type="scientific">Mycolicibacterium fluoranthenivorans</name>
    <dbReference type="NCBI Taxonomy" id="258505"/>
    <lineage>
        <taxon>Bacteria</taxon>
        <taxon>Bacillati</taxon>
        <taxon>Actinomycetota</taxon>
        <taxon>Actinomycetes</taxon>
        <taxon>Mycobacteriales</taxon>
        <taxon>Mycobacteriaceae</taxon>
        <taxon>Mycolicibacterium</taxon>
    </lineage>
</organism>
<protein>
    <submittedName>
        <fullName evidence="5">AAA family ATPase</fullName>
    </submittedName>
</protein>
<feature type="domain" description="HTH luxR-type" evidence="4">
    <location>
        <begin position="863"/>
        <end position="925"/>
    </location>
</feature>
<dbReference type="PANTHER" id="PTHR44688:SF16">
    <property type="entry name" value="DNA-BINDING TRANSCRIPTIONAL ACTIVATOR DEVR_DOSR"/>
    <property type="match status" value="1"/>
</dbReference>
<dbReference type="Proteomes" id="UP000515498">
    <property type="component" value="Chromosome"/>
</dbReference>
<accession>A0A7G8PC98</accession>
<dbReference type="PRINTS" id="PR00038">
    <property type="entry name" value="HTHLUXR"/>
</dbReference>
<dbReference type="EMBL" id="CP059894">
    <property type="protein sequence ID" value="QNJ91964.1"/>
    <property type="molecule type" value="Genomic_DNA"/>
</dbReference>
<dbReference type="Gene3D" id="1.25.40.10">
    <property type="entry name" value="Tetratricopeptide repeat domain"/>
    <property type="match status" value="1"/>
</dbReference>
<dbReference type="SUPFAM" id="SSF52540">
    <property type="entry name" value="P-loop containing nucleoside triphosphate hydrolases"/>
    <property type="match status" value="1"/>
</dbReference>
<proteinExistence type="predicted"/>
<evidence type="ECO:0000313" key="5">
    <source>
        <dbReference type="EMBL" id="QNJ91964.1"/>
    </source>
</evidence>